<evidence type="ECO:0000313" key="1">
    <source>
        <dbReference type="EMBL" id="KFE34875.1"/>
    </source>
</evidence>
<reference evidence="1 2" key="2">
    <citation type="journal article" date="2015" name="Antonie Van Leeuwenhoek">
        <title>Thioclava indica sp. nov., isolated from surface seawater of the Indian Ocean.</title>
        <authorList>
            <person name="Liu Y."/>
            <person name="Lai Q."/>
            <person name="Du J."/>
            <person name="Xu H."/>
            <person name="Jiang L."/>
            <person name="Shao Z."/>
        </authorList>
    </citation>
    <scope>NUCLEOTIDE SEQUENCE [LARGE SCALE GENOMIC DNA]</scope>
    <source>
        <strain evidence="1 2">13D2W-2</strain>
    </source>
</reference>
<comment type="caution">
    <text evidence="1">The sequence shown here is derived from an EMBL/GenBank/DDBJ whole genome shotgun (WGS) entry which is preliminary data.</text>
</comment>
<protein>
    <submittedName>
        <fullName evidence="1">Uncharacterized protein</fullName>
    </submittedName>
</protein>
<accession>A0A085TVX8</accession>
<evidence type="ECO:0000313" key="2">
    <source>
        <dbReference type="Proteomes" id="UP000028607"/>
    </source>
</evidence>
<reference evidence="2" key="1">
    <citation type="submission" date="2013-04" db="EMBL/GenBank/DDBJ databases">
        <title>Thioclava sp. 13D2W-2 Genome Sequencing.</title>
        <authorList>
            <person name="Lai Q."/>
            <person name="Li G."/>
            <person name="Shao Z."/>
        </authorList>
    </citation>
    <scope>NUCLEOTIDE SEQUENCE [LARGE SCALE GENOMIC DNA]</scope>
    <source>
        <strain evidence="2">13D2W-2</strain>
    </source>
</reference>
<sequence>MFVLAGIEKHVSFFQRIVRPTPIVALDKALQHLKVRYVCPSPIYRKEAWVLWPTAMANRVKVFPGFREPSIIQVRRAGIFDRFGICTWSKTIDQGLGERSFAERTSALEKCLQSIPNILTCARPLGIKNRFEARLMQFSDILAEHFQQIATCFMCGWARERCRDRDGITIDKPHIEILSACGVLEQLLTGQNECVECQCR</sequence>
<keyword evidence="2" id="KW-1185">Reference proteome</keyword>
<gene>
    <name evidence="1" type="ORF">DW2_09929</name>
</gene>
<dbReference type="EMBL" id="AQRC01000007">
    <property type="protein sequence ID" value="KFE34875.1"/>
    <property type="molecule type" value="Genomic_DNA"/>
</dbReference>
<name>A0A085TVX8_9RHOB</name>
<organism evidence="1 2">
    <name type="scientific">Thioclava atlantica</name>
    <dbReference type="NCBI Taxonomy" id="1317124"/>
    <lineage>
        <taxon>Bacteria</taxon>
        <taxon>Pseudomonadati</taxon>
        <taxon>Pseudomonadota</taxon>
        <taxon>Alphaproteobacteria</taxon>
        <taxon>Rhodobacterales</taxon>
        <taxon>Paracoccaceae</taxon>
        <taxon>Thioclava</taxon>
    </lineage>
</organism>
<dbReference type="AlphaFoldDB" id="A0A085TVX8"/>
<proteinExistence type="predicted"/>
<dbReference type="Proteomes" id="UP000028607">
    <property type="component" value="Unassembled WGS sequence"/>
</dbReference>